<dbReference type="InterPro" id="IPR027417">
    <property type="entry name" value="P-loop_NTPase"/>
</dbReference>
<evidence type="ECO:0000256" key="17">
    <source>
        <dbReference type="ARBA" id="ARBA00023069"/>
    </source>
</evidence>
<evidence type="ECO:0000256" key="19">
    <source>
        <dbReference type="ARBA" id="ARBA00023212"/>
    </source>
</evidence>
<dbReference type="GO" id="GO:0008569">
    <property type="term" value="F:minus-end-directed microtubule motor activity"/>
    <property type="evidence" value="ECO:0007669"/>
    <property type="project" value="InterPro"/>
</dbReference>
<dbReference type="Pfam" id="PF17852">
    <property type="entry name" value="Dynein_AAA_lid"/>
    <property type="match status" value="1"/>
</dbReference>
<keyword evidence="17" id="KW-0969">Cilium</keyword>
<dbReference type="FunFam" id="1.10.287.2620:FF:000002">
    <property type="entry name" value="Dynein heavy chain 2, axonemal"/>
    <property type="match status" value="1"/>
</dbReference>
<dbReference type="SUPFAM" id="SSF53671">
    <property type="entry name" value="Aspartate/ornithine carbamoyltransferase"/>
    <property type="match status" value="1"/>
</dbReference>
<evidence type="ECO:0000256" key="7">
    <source>
        <dbReference type="ARBA" id="ARBA00022571"/>
    </source>
</evidence>
<feature type="domain" description="AAA+ ATPase" evidence="26">
    <location>
        <begin position="2871"/>
        <end position="3023"/>
    </location>
</feature>
<evidence type="ECO:0000256" key="3">
    <source>
        <dbReference type="ARBA" id="ARBA00007805"/>
    </source>
</evidence>
<dbReference type="Pfam" id="PF18199">
    <property type="entry name" value="Dynein_C"/>
    <property type="match status" value="1"/>
</dbReference>
<dbReference type="FunFam" id="1.20.140.100:FF:000001">
    <property type="entry name" value="dynein heavy chain 17, axonemal"/>
    <property type="match status" value="1"/>
</dbReference>
<dbReference type="Gene3D" id="3.20.180.20">
    <property type="entry name" value="Dynein heavy chain, N-terminal domain 2"/>
    <property type="match status" value="1"/>
</dbReference>
<dbReference type="NCBIfam" id="NF001986">
    <property type="entry name" value="PRK00779.1"/>
    <property type="match status" value="1"/>
</dbReference>
<evidence type="ECO:0000256" key="11">
    <source>
        <dbReference type="ARBA" id="ARBA00022737"/>
    </source>
</evidence>
<comment type="function">
    <text evidence="21">Force generating protein of eukaryotic cilia and flagella. Produces force towards the minus ends of microtubules. Dynein has ATPase activity; the force-producing power stroke is thought to occur on release of ADP. Required for assembly of the I1 inner arm complex and its targeting to the appropriate axoneme location. Also required for phototaxis.</text>
</comment>
<evidence type="ECO:0000256" key="10">
    <source>
        <dbReference type="ARBA" id="ARBA00022701"/>
    </source>
</evidence>
<dbReference type="FunFam" id="3.40.50.300:FF:000153">
    <property type="entry name" value="Dynein axonemal heavy chain 1"/>
    <property type="match status" value="1"/>
</dbReference>
<feature type="non-terminal residue" evidence="27">
    <location>
        <position position="1"/>
    </location>
</feature>
<evidence type="ECO:0000313" key="28">
    <source>
        <dbReference type="Proteomes" id="UP001146120"/>
    </source>
</evidence>
<dbReference type="InterPro" id="IPR035699">
    <property type="entry name" value="AAA_6"/>
</dbReference>
<dbReference type="PANTHER" id="PTHR46532">
    <property type="entry name" value="MALE FERTILITY FACTOR KL5"/>
    <property type="match status" value="1"/>
</dbReference>
<dbReference type="PRINTS" id="PR00102">
    <property type="entry name" value="OTCASE"/>
</dbReference>
<dbReference type="Pfam" id="PF12774">
    <property type="entry name" value="AAA_6"/>
    <property type="match status" value="2"/>
</dbReference>
<dbReference type="Pfam" id="PF12775">
    <property type="entry name" value="AAA_7"/>
    <property type="match status" value="1"/>
</dbReference>
<comment type="subunit">
    <text evidence="22">The I1 inner arm complex (also known as the f dynein complex) is a two-headed isoform composed of two heavy chains (1-alpha and 1-beta), three intermediate chains and three light chains. I1 occupies a specific position proximal to the first radial spoke and repeats every 96 nm along the length of the axoneme.</text>
</comment>
<keyword evidence="12" id="KW-0547">Nucleotide-binding</keyword>
<dbReference type="FunFam" id="3.40.50.300:FF:000044">
    <property type="entry name" value="Dynein heavy chain 5, axonemal"/>
    <property type="match status" value="1"/>
</dbReference>
<dbReference type="Gene3D" id="6.10.140.1060">
    <property type="match status" value="1"/>
</dbReference>
<name>A0AAV2Z4W7_9STRA</name>
<dbReference type="InterPro" id="IPR041589">
    <property type="entry name" value="DNAH3_AAA_lid_1"/>
</dbReference>
<dbReference type="Pfam" id="PF08385">
    <property type="entry name" value="DHC_N1"/>
    <property type="match status" value="1"/>
</dbReference>
<dbReference type="Gene3D" id="1.10.8.1220">
    <property type="match status" value="1"/>
</dbReference>
<evidence type="ECO:0000256" key="25">
    <source>
        <dbReference type="SAM" id="MobiDB-lite"/>
    </source>
</evidence>
<dbReference type="Pfam" id="PF17857">
    <property type="entry name" value="AAA_lid_1"/>
    <property type="match status" value="1"/>
</dbReference>
<keyword evidence="19" id="KW-0206">Cytoskeleton</keyword>
<dbReference type="FunFam" id="3.20.180.20:FF:000001">
    <property type="entry name" value="Dynein axonemal heavy chain 5"/>
    <property type="match status" value="1"/>
</dbReference>
<dbReference type="InterPro" id="IPR042222">
    <property type="entry name" value="Dynein_2_N"/>
</dbReference>
<evidence type="ECO:0000256" key="6">
    <source>
        <dbReference type="ARBA" id="ARBA00022490"/>
    </source>
</evidence>
<dbReference type="FunFam" id="1.10.8.710:FF:000007">
    <property type="entry name" value="Putative dynein heavy chain"/>
    <property type="match status" value="1"/>
</dbReference>
<comment type="similarity">
    <text evidence="3">Belongs to the aspartate/ornithine carbamoyltransferase superfamily. OTCase family.</text>
</comment>
<dbReference type="GO" id="GO:0005524">
    <property type="term" value="F:ATP binding"/>
    <property type="evidence" value="ECO:0007669"/>
    <property type="project" value="UniProtKB-KW"/>
</dbReference>
<dbReference type="Gene3D" id="1.20.920.20">
    <property type="match status" value="1"/>
</dbReference>
<dbReference type="Proteomes" id="UP001146120">
    <property type="component" value="Unassembled WGS sequence"/>
</dbReference>
<dbReference type="InterPro" id="IPR013602">
    <property type="entry name" value="Dynein_heavy_linker"/>
</dbReference>
<dbReference type="Gene3D" id="3.10.490.20">
    <property type="match status" value="1"/>
</dbReference>
<dbReference type="InterPro" id="IPR006131">
    <property type="entry name" value="Asp_carbamoyltransf_Asp/Orn-bd"/>
</dbReference>
<evidence type="ECO:0000259" key="26">
    <source>
        <dbReference type="SMART" id="SM00382"/>
    </source>
</evidence>
<dbReference type="Pfam" id="PF12781">
    <property type="entry name" value="AAA_9"/>
    <property type="match status" value="1"/>
</dbReference>
<comment type="subcellular location">
    <subcellularLocation>
        <location evidence="1">Cell projection</location>
        <location evidence="1">Cilium</location>
        <location evidence="1">Flagellum</location>
    </subcellularLocation>
    <subcellularLocation>
        <location evidence="2">Cytoplasm</location>
        <location evidence="2">Cytoskeleton</location>
        <location evidence="2">Cilium axoneme</location>
    </subcellularLocation>
</comment>
<keyword evidence="10" id="KW-0493">Microtubule</keyword>
<dbReference type="InterPro" id="IPR043157">
    <property type="entry name" value="Dynein_AAA1S"/>
</dbReference>
<dbReference type="PROSITE" id="PS00097">
    <property type="entry name" value="CARBAMOYLTRANSFERASE"/>
    <property type="match status" value="1"/>
</dbReference>
<keyword evidence="18" id="KW-0505">Motor protein</keyword>
<dbReference type="GO" id="GO:0051959">
    <property type="term" value="F:dynein light intermediate chain binding"/>
    <property type="evidence" value="ECO:0007669"/>
    <property type="project" value="InterPro"/>
</dbReference>
<dbReference type="GO" id="GO:0004585">
    <property type="term" value="F:ornithine carbamoyltransferase activity"/>
    <property type="evidence" value="ECO:0007669"/>
    <property type="project" value="UniProtKB-EC"/>
</dbReference>
<dbReference type="InterPro" id="IPR024743">
    <property type="entry name" value="Dynein_HC_stalk"/>
</dbReference>
<proteinExistence type="inferred from homology"/>
<dbReference type="Pfam" id="PF00185">
    <property type="entry name" value="OTCace"/>
    <property type="match status" value="1"/>
</dbReference>
<feature type="region of interest" description="Disordered" evidence="25">
    <location>
        <begin position="1"/>
        <end position="44"/>
    </location>
</feature>
<keyword evidence="15" id="KW-0243">Dynein</keyword>
<dbReference type="Gene3D" id="1.20.920.30">
    <property type="match status" value="1"/>
</dbReference>
<dbReference type="GO" id="GO:0008017">
    <property type="term" value="F:microtubule binding"/>
    <property type="evidence" value="ECO:0007669"/>
    <property type="project" value="UniProtKB-ARBA"/>
</dbReference>
<dbReference type="InterPro" id="IPR041658">
    <property type="entry name" value="AAA_lid_11"/>
</dbReference>
<dbReference type="InterPro" id="IPR043160">
    <property type="entry name" value="Dynein_C_barrel"/>
</dbReference>
<evidence type="ECO:0000256" key="21">
    <source>
        <dbReference type="ARBA" id="ARBA00054075"/>
    </source>
</evidence>
<dbReference type="Pfam" id="PF12780">
    <property type="entry name" value="AAA_8"/>
    <property type="match status" value="1"/>
</dbReference>
<dbReference type="InterPro" id="IPR002292">
    <property type="entry name" value="Orn/put_carbamltrans"/>
</dbReference>
<dbReference type="SUPFAM" id="SSF52540">
    <property type="entry name" value="P-loop containing nucleoside triphosphate hydrolases"/>
    <property type="match status" value="4"/>
</dbReference>
<evidence type="ECO:0000256" key="12">
    <source>
        <dbReference type="ARBA" id="ARBA00022741"/>
    </source>
</evidence>
<feature type="coiled-coil region" evidence="24">
    <location>
        <begin position="3522"/>
        <end position="3566"/>
    </location>
</feature>
<dbReference type="FunFam" id="1.20.58.1120:FF:000001">
    <property type="entry name" value="dynein heavy chain 2, axonemal"/>
    <property type="match status" value="1"/>
</dbReference>
<reference evidence="27" key="1">
    <citation type="submission" date="2022-11" db="EMBL/GenBank/DDBJ databases">
        <authorList>
            <person name="Morgan W.R."/>
            <person name="Tartar A."/>
        </authorList>
    </citation>
    <scope>NUCLEOTIDE SEQUENCE</scope>
    <source>
        <strain evidence="27">ARSEF 373</strain>
    </source>
</reference>
<keyword evidence="9" id="KW-0808">Transferase</keyword>
<protein>
    <recommendedName>
        <fullName evidence="5">ornithine carbamoyltransferase</fullName>
        <ecNumber evidence="5">2.1.3.3</ecNumber>
    </recommendedName>
    <alternativeName>
        <fullName evidence="23">Dynein-1, subspecies f</fullName>
    </alternativeName>
</protein>
<keyword evidence="16 24" id="KW-0175">Coiled coil</keyword>
<dbReference type="InterPro" id="IPR013594">
    <property type="entry name" value="Dynein_heavy_tail"/>
</dbReference>
<keyword evidence="20" id="KW-0966">Cell projection</keyword>
<dbReference type="InterPro" id="IPR003593">
    <property type="entry name" value="AAA+_ATPase"/>
</dbReference>
<evidence type="ECO:0000256" key="4">
    <source>
        <dbReference type="ARBA" id="ARBA00008887"/>
    </source>
</evidence>
<dbReference type="Gene3D" id="1.20.58.1120">
    <property type="match status" value="1"/>
</dbReference>
<dbReference type="InterPro" id="IPR006130">
    <property type="entry name" value="Asp/Orn_carbamoylTrfase"/>
</dbReference>
<dbReference type="GO" id="GO:0045505">
    <property type="term" value="F:dynein intermediate chain binding"/>
    <property type="evidence" value="ECO:0007669"/>
    <property type="project" value="InterPro"/>
</dbReference>
<evidence type="ECO:0000256" key="23">
    <source>
        <dbReference type="ARBA" id="ARBA00077719"/>
    </source>
</evidence>
<dbReference type="Gene3D" id="1.10.8.720">
    <property type="entry name" value="Region D6 of dynein motor"/>
    <property type="match status" value="1"/>
</dbReference>
<evidence type="ECO:0000256" key="24">
    <source>
        <dbReference type="SAM" id="Coils"/>
    </source>
</evidence>
<dbReference type="SMART" id="SM00382">
    <property type="entry name" value="AAA"/>
    <property type="match status" value="2"/>
</dbReference>
<dbReference type="FunFam" id="1.10.8.1220:FF:000001">
    <property type="entry name" value="Dynein axonemal heavy chain 5"/>
    <property type="match status" value="1"/>
</dbReference>
<dbReference type="Gene3D" id="1.10.287.2620">
    <property type="match status" value="1"/>
</dbReference>
<dbReference type="GO" id="GO:0060294">
    <property type="term" value="P:cilium movement involved in cell motility"/>
    <property type="evidence" value="ECO:0007669"/>
    <property type="project" value="UniProtKB-ARBA"/>
</dbReference>
<feature type="coiled-coil region" evidence="24">
    <location>
        <begin position="1130"/>
        <end position="1157"/>
    </location>
</feature>
<dbReference type="InterPro" id="IPR042219">
    <property type="entry name" value="AAA_lid_11_sf"/>
</dbReference>
<dbReference type="InterPro" id="IPR006132">
    <property type="entry name" value="Asp/Orn_carbamoyltranf_P-bd"/>
</dbReference>
<keyword evidence="14" id="KW-0282">Flagellum</keyword>
<dbReference type="InterPro" id="IPR042228">
    <property type="entry name" value="Dynein_linker_3"/>
</dbReference>
<dbReference type="InterPro" id="IPR024317">
    <property type="entry name" value="Dynein_heavy_chain_D4_dom"/>
</dbReference>
<dbReference type="Gene3D" id="1.20.1270.280">
    <property type="match status" value="1"/>
</dbReference>
<dbReference type="Pfam" id="PF12777">
    <property type="entry name" value="MT"/>
    <property type="match status" value="1"/>
</dbReference>
<comment type="similarity">
    <text evidence="4">Belongs to the dynein heavy chain family.</text>
</comment>
<dbReference type="Pfam" id="PF02729">
    <property type="entry name" value="OTCace_N"/>
    <property type="match status" value="1"/>
</dbReference>
<keyword evidence="7" id="KW-0055">Arginine biosynthesis</keyword>
<evidence type="ECO:0000256" key="14">
    <source>
        <dbReference type="ARBA" id="ARBA00022846"/>
    </source>
</evidence>
<dbReference type="Gene3D" id="1.10.8.710">
    <property type="match status" value="1"/>
</dbReference>
<dbReference type="FunFam" id="3.40.50.1370:FF:000009">
    <property type="entry name" value="Ornithine carbamoyltransferase, mitochondrial"/>
    <property type="match status" value="1"/>
</dbReference>
<evidence type="ECO:0000256" key="18">
    <source>
        <dbReference type="ARBA" id="ARBA00023175"/>
    </source>
</evidence>
<keyword evidence="8" id="KW-0028">Amino-acid biosynthesis</keyword>
<dbReference type="NCBIfam" id="TIGR00658">
    <property type="entry name" value="orni_carb_tr"/>
    <property type="match status" value="1"/>
</dbReference>
<dbReference type="InterPro" id="IPR004273">
    <property type="entry name" value="Dynein_heavy_D6_P-loop"/>
</dbReference>
<evidence type="ECO:0000256" key="15">
    <source>
        <dbReference type="ARBA" id="ARBA00023017"/>
    </source>
</evidence>
<dbReference type="PANTHER" id="PTHR46532:SF11">
    <property type="entry name" value="DYNEIN AXONEMAL HEAVY CHAIN 12"/>
    <property type="match status" value="1"/>
</dbReference>
<keyword evidence="13" id="KW-0067">ATP-binding</keyword>
<dbReference type="EMBL" id="DAKRPA010000064">
    <property type="protein sequence ID" value="DBA00393.1"/>
    <property type="molecule type" value="Genomic_DNA"/>
</dbReference>
<dbReference type="InterPro" id="IPR035706">
    <property type="entry name" value="AAA_9"/>
</dbReference>
<reference evidence="27" key="2">
    <citation type="journal article" date="2023" name="Microbiol Resour">
        <title>Decontamination and Annotation of the Draft Genome Sequence of the Oomycete Lagenidium giganteum ARSEF 373.</title>
        <authorList>
            <person name="Morgan W.R."/>
            <person name="Tartar A."/>
        </authorList>
    </citation>
    <scope>NUCLEOTIDE SEQUENCE</scope>
    <source>
        <strain evidence="27">ARSEF 373</strain>
    </source>
</reference>
<dbReference type="GO" id="GO:0005874">
    <property type="term" value="C:microtubule"/>
    <property type="evidence" value="ECO:0007669"/>
    <property type="project" value="UniProtKB-KW"/>
</dbReference>
<keyword evidence="28" id="KW-1185">Reference proteome</keyword>
<dbReference type="FunFam" id="3.40.50.300:FF:000049">
    <property type="entry name" value="Dynein, axonemal, heavy chain 5"/>
    <property type="match status" value="1"/>
</dbReference>
<dbReference type="GO" id="GO:0031514">
    <property type="term" value="C:motile cilium"/>
    <property type="evidence" value="ECO:0007669"/>
    <property type="project" value="UniProtKB-SubCell"/>
</dbReference>
<evidence type="ECO:0000256" key="13">
    <source>
        <dbReference type="ARBA" id="ARBA00022840"/>
    </source>
</evidence>
<dbReference type="EC" id="2.1.3.3" evidence="5"/>
<evidence type="ECO:0000256" key="8">
    <source>
        <dbReference type="ARBA" id="ARBA00022605"/>
    </source>
</evidence>
<dbReference type="GO" id="GO:0016597">
    <property type="term" value="F:amino acid binding"/>
    <property type="evidence" value="ECO:0007669"/>
    <property type="project" value="InterPro"/>
</dbReference>
<evidence type="ECO:0000256" key="1">
    <source>
        <dbReference type="ARBA" id="ARBA00004230"/>
    </source>
</evidence>
<feature type="domain" description="AAA+ ATPase" evidence="26">
    <location>
        <begin position="2227"/>
        <end position="2355"/>
    </location>
</feature>
<dbReference type="InterPro" id="IPR026983">
    <property type="entry name" value="DHC"/>
</dbReference>
<comment type="caution">
    <text evidence="27">The sequence shown here is derived from an EMBL/GenBank/DDBJ whole genome shotgun (WGS) entry which is preliminary data.</text>
</comment>
<dbReference type="Gene3D" id="1.20.140.100">
    <property type="entry name" value="Dynein heavy chain, N-terminal domain 2"/>
    <property type="match status" value="1"/>
</dbReference>
<dbReference type="Gene3D" id="3.40.50.1370">
    <property type="entry name" value="Aspartate/ornithine carbamoyltransferase"/>
    <property type="match status" value="2"/>
</dbReference>
<dbReference type="FunFam" id="1.20.920.20:FF:000001">
    <property type="entry name" value="dynein heavy chain 2, axonemal"/>
    <property type="match status" value="1"/>
</dbReference>
<keyword evidence="11" id="KW-0677">Repeat</keyword>
<keyword evidence="6" id="KW-0963">Cytoplasm</keyword>
<dbReference type="Gene3D" id="3.40.50.300">
    <property type="entry name" value="P-loop containing nucleotide triphosphate hydrolases"/>
    <property type="match status" value="5"/>
</dbReference>
<dbReference type="GO" id="GO:0036156">
    <property type="term" value="C:inner dynein arm"/>
    <property type="evidence" value="ECO:0007669"/>
    <property type="project" value="UniProtKB-ARBA"/>
</dbReference>
<dbReference type="Pfam" id="PF08393">
    <property type="entry name" value="DHC_N2"/>
    <property type="match status" value="1"/>
</dbReference>
<evidence type="ECO:0000256" key="9">
    <source>
        <dbReference type="ARBA" id="ARBA00022679"/>
    </source>
</evidence>
<evidence type="ECO:0000313" key="27">
    <source>
        <dbReference type="EMBL" id="DBA00393.1"/>
    </source>
</evidence>
<evidence type="ECO:0000256" key="5">
    <source>
        <dbReference type="ARBA" id="ARBA00013007"/>
    </source>
</evidence>
<dbReference type="FunFam" id="3.10.490.20:FF:000009">
    <property type="entry name" value="Dynein heavy chain 4"/>
    <property type="match status" value="1"/>
</dbReference>
<evidence type="ECO:0000256" key="16">
    <source>
        <dbReference type="ARBA" id="ARBA00023054"/>
    </source>
</evidence>
<evidence type="ECO:0000256" key="2">
    <source>
        <dbReference type="ARBA" id="ARBA00004430"/>
    </source>
</evidence>
<dbReference type="Gene3D" id="1.10.472.130">
    <property type="match status" value="1"/>
</dbReference>
<dbReference type="Pfam" id="PF18198">
    <property type="entry name" value="AAA_lid_11"/>
    <property type="match status" value="1"/>
</dbReference>
<dbReference type="InterPro" id="IPR041228">
    <property type="entry name" value="Dynein_C"/>
</dbReference>
<feature type="compositionally biased region" description="Polar residues" evidence="25">
    <location>
        <begin position="1"/>
        <end position="15"/>
    </location>
</feature>
<evidence type="ECO:0000256" key="22">
    <source>
        <dbReference type="ARBA" id="ARBA00063032"/>
    </source>
</evidence>
<dbReference type="FunFam" id="1.20.920.30:FF:000002">
    <property type="entry name" value="Dynein axonemal heavy chain 3"/>
    <property type="match status" value="1"/>
</dbReference>
<feature type="coiled-coil region" evidence="24">
    <location>
        <begin position="3693"/>
        <end position="3755"/>
    </location>
</feature>
<dbReference type="GO" id="GO:0006526">
    <property type="term" value="P:L-arginine biosynthetic process"/>
    <property type="evidence" value="ECO:0007669"/>
    <property type="project" value="UniProtKB-KW"/>
</dbReference>
<gene>
    <name evidence="27" type="ORF">N0F65_012924</name>
</gene>
<accession>A0AAV2Z4W7</accession>
<sequence>CTSLQESTRGPQVQRGSHKNRPGTPPSAKLLPHPSSHAKPHPHNMRGIAMLKKTAAASVALRAQASTRALATSSAAARLRSLQGQSFLSTAQLSSEEFEGLVDQAKHYKTTYKNAKDKASLPKPLAGEICSMIFQKRSTRTRISSEVGMHMLGGKALFLSSDDIQLGVDETLKDTALVLSRFNSVILARVFGHKDVQDLAELASVPVINALSEKYHPLQALADYLTVKEHFGKLKGLTFAWVGDGNNVLHDYMLAAPKVGANIQIATPTGYEPDQDVIDETKRLAKIAGTSVLLTTDPLEAVHNANVVSTDTWVSMGQEEEAKKRLADFAGYQVTKKMLQNAADNHVFLHCLPRHNEEVDDEVFYSDKSLVFDEAENPAAAAAAKKAEINPLKYIEQRVATAFTGTTGTKFQAKYATEQNETCIKEFLESEDVTTLIFSSDNIVASIKMPPSLPRGKTICFTKFHKIAITPKNVLTDIFVNELSNSSVEYLEKLICEVYLPLFSNPANQEGWGEVASKEVVDKFHSYMATVSIISGATKGETCLPLPPVDGNATNLSNKISLLEGSIVTWTKQIKNVLKQDPEDLLKQGFHPTPDAEIEFWKLKAANLNSIFDQLQSKKVRKILTALDRSKSTYCTTFARLCKEVFTARIEANDNMKYLRTLEEWFIRLNNDEDFPSLTELFKPMLHIILLIWKNSKHYNTPARLVVLMREICNSLINQARKYLSGEMIFALIDQDEAGTAVEQLKTTLQVCSSFKSTYFDYKATANAECPSNPWRIQGNALFVRLDSFLERCHDILDLTQTIVQFSKLSKIEVGGTKGKTLTLSVQQIHADFTEAVNTFKRVSNDIMDVGASKFDDNFYDFRCKIKELERRLGSVLTQGFDDCSTIFGRFKLLDSFEGLLNRPIIQDELEKKHVALVQSYGQDLKLVQELFLHCRDSPPISWNLPPVAGALTWCRGLVERIEHPMKKLKELNQNVMEREEAKEVYKVYGTIMASLQEYENQKVEEWSRDVEASSQAKLKYPLLVRHPQTRCLRVNFDPALEKLLREIKYLRLLNIDVPQSALQIYTKEETFRKYRGDLMYIVDPYNAMIEGLHPLEEPLVRRHINNIDACVGRGIEELNWKSNGIETFIEECRKAVEGANEIVKNLKDNLSTIQETLAAWNMPLLERQAKPIAVSEHERLHKSYIVQRTLKIREGAMEIHRRLKQSNTGIVGVNSTQWKAYVDYVNNIVVNGVARVICSSLEFLAKQLDPNGGSSVMMTTQQTPGGGSGGGGNVKNDRLPMLEIKLDLIANRVQFNPSIGENNGKGLRDTIQMWINSFFNIATAVKRLDSDGGGTYLKEMHSDMSICMNLATISEYLQENEEMLANFKKKYDGYAYLWESDMNANFHDFLASGTYTTGNGTEMLNLQKFNSEISKYEQVANEIENLTTPTDVGWLRVNSQPIKTAMLTWVSKWIYKYTTYLHEHVVGKLRDLHGFMDAVVKGLEEQVAEKNKEALMRVMTHIRDVRKQMDSTNEIFDPLREAVHLLKLHGVNVEDTKIADHAIQDYLEAAPMQWEGIVNKTFKKKEEIMPLQMAEVESIKEDLESFYLEMRKFRNEFRTTAPFSFQGLPSEAYKQMNQFASALHDKMKQAKQFNELEELFELQVSKYQETSDTLYELQQLKKCWDLKDLVLETFEDWKSTLWSKIQTDTFENYTRAFMKQLKMETTEHQVIKQWQVFKDTENLVKNMATVLPLINDLHSEAMQDRHWKALSNICKVKAIEPKDPKFCLADLLKLNLHMHVDDVGEIVETANKEQKIEKKLTMIEELWRRLTLEYVPHKDSGTFVVKPSEEVVESLESNQLELQTMVSMGKFVEFFKDRVLASQKTLGHVEEVLKEWVSVSKQWSSLESIFLSSPDIRNQLPDDTRTFESIDSNFKDLMKNAVLEPNVVMACSVDNRLESLKEMTTMLEKCQKSLNEYLDKKKKIFPRFYFVSNVALLEILSNGNNPKKIMPFLSDCYDSLCNLIFEDGSPNTAHTMVAKDRETVRLPKIFIMAGAVESWLNDLTEAMRYCIKSQMHDAMDTAANWDVDKPRHQWLFDYPAQVVLNSTQIFWTEETELALEEFENGQEDSVKRYLAVCNQRLEQLINLVLGTLTNADRCKIIALITLDVHSRDVVKRLVDEKVEGPFSFLWQQQLRFIWRPENYDVDIRITDFRSKYSYEWIGNTGRLVITPLTDRCYITLTMALRLFLGGAPAGPAGTGKTETTKDLARAMALCCYVFNCSDQMNYQTMADIFRGLCQTGTWGCFDEFNRINIEVLSVVATQVKCVQDAIVFHASPANREPKYQSFPAGTPPCVVGEFEFMGTSDRITLIPTCGFFITMNPGYAGRTELPENLKVLFRSCAMIRPDLKPICENMLMSEGFQQARTLAIKFVTLYQLSSELLSKQFHYDWGLRAVKSVLRVAGILKRAEPDVEEDKVLMRALRDFNTPKIPHHDTPIFLRLINDLFIGVEVAPKVNAELREKTVTVCKANNLQHEDSFILKVCQLQELIDVRHSVMLLGPAGCAKTTTWQTLAKCWNLGKEKKVCVYETLNPKAVTSDELYGYMTLSKDWKDGVLSIIMRGMSKNYAEQGFYESQMYKWVVLDGDIDAVWIESMNTVMDDNKVLTLVSNERIPLSEAMRMVFEINSLKNATPATVSRAGILFINEIDIGWRPFTESWIARREEETERTYLPGLFDKYIDTTYELTRKGYKQVAPMRLINQLSTICYLLEGLLGNVPPEKKTQEVIESIFVFCTTWSFGGPFIVDKSVDYRKNFHELWIATFTSVKYPKEGLCFDYFYNVDTNDFEHWSTKVPKYVPSTIGNGPADQPFNSIVISTNDSVRIRFLVETLVSRQRPAMLVGGSGTGKTTILKNFLRDLDDDMLFSTINMNYYTDSFKLQQQLESVIDKRSGRMFGPPATKKLVYFIDDLNLPYIETYGTQNALALLRQHMDYKTIFDRTDLGFRKEIVDVQYLSAMNPTAGSFVIDERLQRHYALFACMMPGREDLKTIYNSILKGHLVSSGFAAVVAAASEAFVNVSIVMHEDMVNRFLPSATKFVYNWNMRELSNIFQGLTRSKGDFFPSVFSFARLWVHECTRVFCDRLINDEDIQKYNERIREIAKKGMADLDHTALFNDAPPAADDGGTNVNIFTTFATQVSGADSVYLPVASMRHLNKILMEQLDDYNSKYSMMNLELFDNAMEHVTRICRIIGNPGGNAMLIGVGGSGKQSLSRLAAHICGFDVRQLSVTSNFRIEDLKENLQEMFKMAGITGLPLVFLITDSQIVNERFLVYINDMLSSGWIPDLFPKEDIDGLLGSLRNEAKANGVPDSPDALMDFLLLRIRLNFRIIMCFSPVGAVFRVRARRFPGLVNCTVIDWFHPWPRDALVRVASSFLEKIDDLGDSTLQRNLANHMADVHISVTEMSKKYFETQRRHNYVTPKSFLELISFYESLLKQKKEDIQRQITRLDDGLSTLRKTSADVAELQVDLKHTMIKVAEKQASTDLLLEQMGREKAGAEVQQEMANKEKVKAEAASAAAAELAAEAQKELAQAKPAMDAAAAAVDCLSKPAITELKSLPKPPAGVDNVTKACLILVEKEYKNHKWDRAKKMMNNAGAFLDALKMFRGEDIPEADIARIEPLIADPEFNAEKMASKSSAAANLCSWVVNIYTFNRIYVRVKPLMDSLEASQKKKEEAEEQLARAMGQVAEVQRRLEALENTLRQATEEKIKVEQMKESCENRLLLAGKLVNGLASENERWGVEIEQLKNSGVMVVGNSLLAAAFVSYIGAFDQAVRKELWQQTWFPDLVAKGIPITDGVDPLSMLTTEGKNAKMISEGLPADRISIENGAIITSCKRWPLVIDPQLQGIKWLREKEKDRGLVVMQLSQNQWLRKMETAIGNGHVVIVENIGEEIDATLDPVLGRAVYKKGTNLFLKLAGEEVQYDPGFFMYLQTKLSNPHYKPEIAAQCTLINFIATESGLEDQLLEKVVKKEQPELERQKQELVLAFQKFKIDLVELEDQLLERLANAPDDILSDVPLIESLEETKKKATDISISVKRNQETEIIINNTRELYRPVAAEGAMLYFLLTTLCAIDHMYRYSLDSFTTFFYNSIDRAVQSEKQSERVLNLRESLRITIYTWVARGLFESHKLIFLSQLTFNLMRRGILGDDNRVLEHYMQFLLRGPKRTPSGGDNDANPIDWLPNASWYAINALSTLEEFSKMPQDLREASSRFKEWYNHVTPESEKLPLDWAGLDRTPFLKLLVVRCLRPDRMTVAVNEFVRHVLPNGSNYCDCDSALNSIQVMDNSYLDSTPTTPLYFILSPGADVVAGVDKLSVKYGFERGVSYHNVSMGQGQDIYAMDRLEVAHRNGHWVILNNIHLMPRWLLALEKKLDEFALEGSHKNFRLFLTSDPSNAIPIGVLNRCIKLTNEPPSGLKANLKRAFVSFPKEYIEEAEGKIKSILFGLCHFHAVLMERKMYGPLGFNMQYPFSLGDLRDSSICLQNYMENSSGGKIPWADLKYIFGEIMYGGHIVNDFDRLLANTYLDFYMRDELLDEMEMFPFVGDEKGPSFMSIPPSSYDKYLEHLESELKTDSPLAFGLHPNAEIDFRTTQSENLFRTLMELQPRDAASGDAAMSPLEIARGALEMVMGRVGEKKFECDDIARSLEEMGPYQNVFLQECEAMNVLLIEIVRSLNELQLGFAGELTMSDAMEMVQESLFLDRVPKNWEKLAFPSLRPLGSWLTNLEARLQQLEEWTQNPAEIPRVTWISGMINPQSFLTAIMQVTAQKNQWELDKLVIQTDVLKRKNTDIDAPSRDGAYIHGLYLMGARWDMTNNTVDKSHPKEMFCPMPVINCKAVAADKLDTKGSYLCPCYKTEFRGPTYVFSAQLKTKSPPARWVLAGVALIMDVVVV</sequence>
<dbReference type="InterPro" id="IPR036901">
    <property type="entry name" value="Asp/Orn_carbamoylTrfase_sf"/>
</dbReference>
<dbReference type="GO" id="GO:0036159">
    <property type="term" value="P:inner dynein arm assembly"/>
    <property type="evidence" value="ECO:0007669"/>
    <property type="project" value="UniProtKB-ARBA"/>
</dbReference>
<evidence type="ECO:0000256" key="20">
    <source>
        <dbReference type="ARBA" id="ARBA00023273"/>
    </source>
</evidence>
<dbReference type="InterPro" id="IPR041466">
    <property type="entry name" value="Dynein_AAA5_ext"/>
</dbReference>
<dbReference type="PRINTS" id="PR00100">
    <property type="entry name" value="AOTCASE"/>
</dbReference>
<organism evidence="27 28">
    <name type="scientific">Lagenidium giganteum</name>
    <dbReference type="NCBI Taxonomy" id="4803"/>
    <lineage>
        <taxon>Eukaryota</taxon>
        <taxon>Sar</taxon>
        <taxon>Stramenopiles</taxon>
        <taxon>Oomycota</taxon>
        <taxon>Peronosporomycetes</taxon>
        <taxon>Pythiales</taxon>
        <taxon>Pythiaceae</taxon>
    </lineage>
</organism>
<dbReference type="Pfam" id="PF03028">
    <property type="entry name" value="Dynein_heavy"/>
    <property type="match status" value="1"/>
</dbReference>